<sequence>MVPSIFRPDPAVLVLDILVLPGFSLLTLASTVEPLRAANRLAGRPLFRWRLVSPDGAEVPASSGLRLGVDAAFDPAETAAEALLVVAAFDWESAAGPPLLAGLRALARRGIALGGIEAGTWVLAKAGLLANRRATTHWEDFEAFAAAFPQVSLAVSRFVVDGDRFTTGGASPALDLMLELIRARQGQSLALGVAGIFVYDPRHAGEDPQASLSLARLAAREPRVAAVLQAMEARIERPLSVAALAKRAGLSRRRLETLFRELLNLSPGEAFERLRLEHGRRLVLETRDEIASVGQACGFGSASAFARAFRRRYGESPTQARRARREGTS</sequence>
<gene>
    <name evidence="1" type="ORF">OXU80_02875</name>
</gene>
<name>A0ACD4NQI3_9HYPH</name>
<protein>
    <submittedName>
        <fullName evidence="1">GlxA family transcriptional regulator</fullName>
    </submittedName>
</protein>
<organism evidence="1 2">
    <name type="scientific">Antarcticirhabdus aurantiaca</name>
    <dbReference type="NCBI Taxonomy" id="2606717"/>
    <lineage>
        <taxon>Bacteria</taxon>
        <taxon>Pseudomonadati</taxon>
        <taxon>Pseudomonadota</taxon>
        <taxon>Alphaproteobacteria</taxon>
        <taxon>Hyphomicrobiales</taxon>
        <taxon>Aurantimonadaceae</taxon>
        <taxon>Antarcticirhabdus</taxon>
    </lineage>
</organism>
<accession>A0ACD4NQI3</accession>
<dbReference type="EMBL" id="CP113520">
    <property type="protein sequence ID" value="WAJ29200.1"/>
    <property type="molecule type" value="Genomic_DNA"/>
</dbReference>
<evidence type="ECO:0000313" key="2">
    <source>
        <dbReference type="Proteomes" id="UP001163223"/>
    </source>
</evidence>
<reference evidence="1" key="1">
    <citation type="submission" date="2022-11" db="EMBL/GenBank/DDBJ databases">
        <title>beta-Carotene-producing bacterium, Jeongeuplla avenae sp. nov., alleviates the salt stress of Arabidopsis seedlings.</title>
        <authorList>
            <person name="Jiang L."/>
            <person name="Lee J."/>
        </authorList>
    </citation>
    <scope>NUCLEOTIDE SEQUENCE</scope>
    <source>
        <strain evidence="1">DY_R2A_6</strain>
    </source>
</reference>
<proteinExistence type="predicted"/>
<keyword evidence="2" id="KW-1185">Reference proteome</keyword>
<dbReference type="Proteomes" id="UP001163223">
    <property type="component" value="Chromosome"/>
</dbReference>
<evidence type="ECO:0000313" key="1">
    <source>
        <dbReference type="EMBL" id="WAJ29200.1"/>
    </source>
</evidence>